<name>A0A380BF10_9GAMM</name>
<proteinExistence type="predicted"/>
<keyword evidence="2" id="KW-1185">Reference proteome</keyword>
<sequence length="155" mass="17489">MQGSESRPFPFYFSNYGENVHLGGFKDIVTGGLSNSKFAVGITFNIGNVDSYAKGVYRYATNGQQILIDDVCIKNNFNKFSVKWEGQNKGYSAFREISVKNKEKENKIASLIMSSFSGFLSNVTDEKADDEKLNKFLHDMTRAGSHFKLNFYGWS</sequence>
<protein>
    <submittedName>
        <fullName evidence="1">Uncharacterized protein</fullName>
    </submittedName>
</protein>
<gene>
    <name evidence="1" type="ORF">NCTC10738_03101</name>
</gene>
<evidence type="ECO:0000313" key="1">
    <source>
        <dbReference type="EMBL" id="SUJ00336.1"/>
    </source>
</evidence>
<dbReference type="RefSeq" id="WP_147289706.1">
    <property type="nucleotide sequence ID" value="NZ_JADZHC010000059.1"/>
</dbReference>
<dbReference type="AlphaFoldDB" id="A0A380BF10"/>
<dbReference type="Proteomes" id="UP000254069">
    <property type="component" value="Unassembled WGS sequence"/>
</dbReference>
<evidence type="ECO:0000313" key="2">
    <source>
        <dbReference type="Proteomes" id="UP000254069"/>
    </source>
</evidence>
<dbReference type="EMBL" id="UGYO01000002">
    <property type="protein sequence ID" value="SUJ00336.1"/>
    <property type="molecule type" value="Genomic_DNA"/>
</dbReference>
<reference evidence="1 2" key="1">
    <citation type="submission" date="2018-06" db="EMBL/GenBank/DDBJ databases">
        <authorList>
            <consortium name="Pathogen Informatics"/>
            <person name="Doyle S."/>
        </authorList>
    </citation>
    <scope>NUCLEOTIDE SEQUENCE [LARGE SCALE GENOMIC DNA]</scope>
    <source>
        <strain evidence="1 2">NCTC10738</strain>
    </source>
</reference>
<accession>A0A380BF10</accession>
<organism evidence="1 2">
    <name type="scientific">Shewanella algae</name>
    <dbReference type="NCBI Taxonomy" id="38313"/>
    <lineage>
        <taxon>Bacteria</taxon>
        <taxon>Pseudomonadati</taxon>
        <taxon>Pseudomonadota</taxon>
        <taxon>Gammaproteobacteria</taxon>
        <taxon>Alteromonadales</taxon>
        <taxon>Shewanellaceae</taxon>
        <taxon>Shewanella</taxon>
    </lineage>
</organism>